<dbReference type="EMBL" id="FNDE01000012">
    <property type="protein sequence ID" value="SDH11484.1"/>
    <property type="molecule type" value="Genomic_DNA"/>
</dbReference>
<evidence type="ECO:0000256" key="1">
    <source>
        <dbReference type="ARBA" id="ARBA00004241"/>
    </source>
</evidence>
<proteinExistence type="predicted"/>
<dbReference type="PRINTS" id="PR00813">
    <property type="entry name" value="BCTERIALGSPG"/>
</dbReference>
<dbReference type="SUPFAM" id="SSF54523">
    <property type="entry name" value="Pili subunits"/>
    <property type="match status" value="1"/>
</dbReference>
<dbReference type="InterPro" id="IPR000983">
    <property type="entry name" value="Bac_GSPG_pilin"/>
</dbReference>
<keyword evidence="4" id="KW-1133">Transmembrane helix</keyword>
<comment type="subcellular location">
    <subcellularLocation>
        <location evidence="1">Cell surface</location>
    </subcellularLocation>
</comment>
<accession>A0A1G7ZS24</accession>
<name>A0A1G7ZS24_ANETH</name>
<dbReference type="InterPro" id="IPR012902">
    <property type="entry name" value="N_methyl_site"/>
</dbReference>
<dbReference type="Proteomes" id="UP000198956">
    <property type="component" value="Unassembled WGS sequence"/>
</dbReference>
<keyword evidence="4" id="KW-0472">Membrane</keyword>
<evidence type="ECO:0000256" key="4">
    <source>
        <dbReference type="SAM" id="Phobius"/>
    </source>
</evidence>
<evidence type="ECO:0000256" key="3">
    <source>
        <dbReference type="ARBA" id="ARBA00023287"/>
    </source>
</evidence>
<keyword evidence="2" id="KW-0488">Methylation</keyword>
<evidence type="ECO:0000256" key="2">
    <source>
        <dbReference type="ARBA" id="ARBA00022481"/>
    </source>
</evidence>
<keyword evidence="3" id="KW-0178">Competence</keyword>
<dbReference type="NCBIfam" id="TIGR02532">
    <property type="entry name" value="IV_pilin_GFxxxE"/>
    <property type="match status" value="1"/>
</dbReference>
<dbReference type="Gene3D" id="3.30.700.10">
    <property type="entry name" value="Glycoprotein, Type 4 Pilin"/>
    <property type="match status" value="1"/>
</dbReference>
<dbReference type="RefSeq" id="WP_091260406.1">
    <property type="nucleotide sequence ID" value="NZ_FNDE01000012.1"/>
</dbReference>
<gene>
    <name evidence="5" type="ORF">SAMN04489735_101216</name>
</gene>
<sequence>MLTQMKKVWKEQRGLTLIELLAVVVILGIIAAIAVPAIGNIIENQKLKTHKANAIMVLDAAKLYYLDNPEQVDKEVELEDLAQANANNGKKYLDAIPINPETNQPYTNGTIKYNNGDLMITLGGAKLGKDKKEIKDMTRQDILRDGNK</sequence>
<feature type="transmembrane region" description="Helical" evidence="4">
    <location>
        <begin position="20"/>
        <end position="42"/>
    </location>
</feature>
<keyword evidence="4" id="KW-0812">Transmembrane</keyword>
<dbReference type="AlphaFoldDB" id="A0A1G7ZS24"/>
<dbReference type="InterPro" id="IPR045584">
    <property type="entry name" value="Pilin-like"/>
</dbReference>
<dbReference type="OrthoDB" id="2680482at2"/>
<evidence type="ECO:0000313" key="6">
    <source>
        <dbReference type="Proteomes" id="UP000198956"/>
    </source>
</evidence>
<dbReference type="PROSITE" id="PS00409">
    <property type="entry name" value="PROKAR_NTER_METHYL"/>
    <property type="match status" value="1"/>
</dbReference>
<dbReference type="GO" id="GO:0030420">
    <property type="term" value="P:establishment of competence for transformation"/>
    <property type="evidence" value="ECO:0007669"/>
    <property type="project" value="UniProtKB-KW"/>
</dbReference>
<dbReference type="GO" id="GO:0015628">
    <property type="term" value="P:protein secretion by the type II secretion system"/>
    <property type="evidence" value="ECO:0007669"/>
    <property type="project" value="InterPro"/>
</dbReference>
<evidence type="ECO:0000313" key="5">
    <source>
        <dbReference type="EMBL" id="SDH11484.1"/>
    </source>
</evidence>
<organism evidence="5 6">
    <name type="scientific">Aneurinibacillus thermoaerophilus</name>
    <dbReference type="NCBI Taxonomy" id="143495"/>
    <lineage>
        <taxon>Bacteria</taxon>
        <taxon>Bacillati</taxon>
        <taxon>Bacillota</taxon>
        <taxon>Bacilli</taxon>
        <taxon>Bacillales</taxon>
        <taxon>Paenibacillaceae</taxon>
        <taxon>Aneurinibacillus group</taxon>
        <taxon>Aneurinibacillus</taxon>
    </lineage>
</organism>
<reference evidence="5 6" key="1">
    <citation type="submission" date="2016-10" db="EMBL/GenBank/DDBJ databases">
        <authorList>
            <person name="de Groot N.N."/>
        </authorList>
    </citation>
    <scope>NUCLEOTIDE SEQUENCE [LARGE SCALE GENOMIC DNA]</scope>
    <source>
        <strain evidence="5 6">L 420-91</strain>
    </source>
</reference>
<dbReference type="GO" id="GO:0009986">
    <property type="term" value="C:cell surface"/>
    <property type="evidence" value="ECO:0007669"/>
    <property type="project" value="UniProtKB-SubCell"/>
</dbReference>
<protein>
    <submittedName>
        <fullName evidence="5">Prepilin-type N-terminal cleavage/methylation domain-containing protein</fullName>
    </submittedName>
</protein>
<dbReference type="Pfam" id="PF07963">
    <property type="entry name" value="N_methyl"/>
    <property type="match status" value="1"/>
</dbReference>
<dbReference type="GO" id="GO:0015627">
    <property type="term" value="C:type II protein secretion system complex"/>
    <property type="evidence" value="ECO:0007669"/>
    <property type="project" value="InterPro"/>
</dbReference>